<organism evidence="1 2">
    <name type="scientific">Carboxylicivirga marina</name>
    <dbReference type="NCBI Taxonomy" id="2800988"/>
    <lineage>
        <taxon>Bacteria</taxon>
        <taxon>Pseudomonadati</taxon>
        <taxon>Bacteroidota</taxon>
        <taxon>Bacteroidia</taxon>
        <taxon>Marinilabiliales</taxon>
        <taxon>Marinilabiliaceae</taxon>
        <taxon>Carboxylicivirga</taxon>
    </lineage>
</organism>
<comment type="caution">
    <text evidence="1">The sequence shown here is derived from an EMBL/GenBank/DDBJ whole genome shotgun (WGS) entry which is preliminary data.</text>
</comment>
<name>A0ABS1HL94_9BACT</name>
<dbReference type="PANTHER" id="PTHR43481">
    <property type="entry name" value="FRUCTOSE-1-PHOSPHATE PHOSPHATASE"/>
    <property type="match status" value="1"/>
</dbReference>
<dbReference type="EMBL" id="JAENRR010000034">
    <property type="protein sequence ID" value="MBK3518444.1"/>
    <property type="molecule type" value="Genomic_DNA"/>
</dbReference>
<dbReference type="Proteomes" id="UP000605676">
    <property type="component" value="Unassembled WGS sequence"/>
</dbReference>
<dbReference type="PANTHER" id="PTHR43481:SF4">
    <property type="entry name" value="GLYCEROL-1-PHOSPHATE PHOSPHOHYDROLASE 1-RELATED"/>
    <property type="match status" value="1"/>
</dbReference>
<dbReference type="RefSeq" id="WP_200465671.1">
    <property type="nucleotide sequence ID" value="NZ_JAENRR010000034.1"/>
</dbReference>
<reference evidence="1 2" key="1">
    <citation type="submission" date="2021-01" db="EMBL/GenBank/DDBJ databases">
        <title>Carboxyliciviraga sp.nov., isolated from coastal sediments.</title>
        <authorList>
            <person name="Lu D."/>
            <person name="Zhang T."/>
        </authorList>
    </citation>
    <scope>NUCLEOTIDE SEQUENCE [LARGE SCALE GENOMIC DNA]</scope>
    <source>
        <strain evidence="1 2">N1Y132</strain>
    </source>
</reference>
<keyword evidence="2" id="KW-1185">Reference proteome</keyword>
<dbReference type="Gene3D" id="1.10.150.240">
    <property type="entry name" value="Putative phosphatase, domain 2"/>
    <property type="match status" value="1"/>
</dbReference>
<protein>
    <submittedName>
        <fullName evidence="1">HAD-IA family hydrolase</fullName>
    </submittedName>
</protein>
<dbReference type="InterPro" id="IPR036412">
    <property type="entry name" value="HAD-like_sf"/>
</dbReference>
<dbReference type="Pfam" id="PF00702">
    <property type="entry name" value="Hydrolase"/>
    <property type="match status" value="1"/>
</dbReference>
<evidence type="ECO:0000313" key="2">
    <source>
        <dbReference type="Proteomes" id="UP000605676"/>
    </source>
</evidence>
<dbReference type="NCBIfam" id="TIGR01509">
    <property type="entry name" value="HAD-SF-IA-v3"/>
    <property type="match status" value="1"/>
</dbReference>
<dbReference type="InterPro" id="IPR051806">
    <property type="entry name" value="HAD-like_SPP"/>
</dbReference>
<dbReference type="SFLD" id="SFLDG01135">
    <property type="entry name" value="C1.5.6:_HAD__Beta-PGM__Phospha"/>
    <property type="match status" value="1"/>
</dbReference>
<dbReference type="GO" id="GO:0016787">
    <property type="term" value="F:hydrolase activity"/>
    <property type="evidence" value="ECO:0007669"/>
    <property type="project" value="UniProtKB-KW"/>
</dbReference>
<dbReference type="SFLD" id="SFLDS00003">
    <property type="entry name" value="Haloacid_Dehalogenase"/>
    <property type="match status" value="1"/>
</dbReference>
<keyword evidence="1" id="KW-0378">Hydrolase</keyword>
<dbReference type="Gene3D" id="3.40.50.1000">
    <property type="entry name" value="HAD superfamily/HAD-like"/>
    <property type="match status" value="1"/>
</dbReference>
<dbReference type="SUPFAM" id="SSF56784">
    <property type="entry name" value="HAD-like"/>
    <property type="match status" value="1"/>
</dbReference>
<dbReference type="PRINTS" id="PR00413">
    <property type="entry name" value="HADHALOGNASE"/>
</dbReference>
<dbReference type="SFLD" id="SFLDG01129">
    <property type="entry name" value="C1.5:_HAD__Beta-PGM__Phosphata"/>
    <property type="match status" value="1"/>
</dbReference>
<dbReference type="InterPro" id="IPR006439">
    <property type="entry name" value="HAD-SF_hydro_IA"/>
</dbReference>
<sequence length="221" mass="24579">MPRPNNIQAVFFDMDGVLYDSMPNHEYTWIHSLKEYGIDFPPEQAYMNEGRTGFSTIRMAFEKYLNRTASKEEQEAVYALKTKLMSKRPKAPLLPKMQELVQNLRNNGVQVFVVTGSKQPSLVEKLSANFGVRKSNIVSGADVKQGKPHPEPYLMAWKKSGIEKKNCLVVENAPMGVEAAKAAGIYTVAVNTGKLNDSVLQNAGANELFGNTVDLHNSLSR</sequence>
<gene>
    <name evidence="1" type="ORF">JIV24_13960</name>
</gene>
<dbReference type="InterPro" id="IPR023214">
    <property type="entry name" value="HAD_sf"/>
</dbReference>
<dbReference type="InterPro" id="IPR023198">
    <property type="entry name" value="PGP-like_dom2"/>
</dbReference>
<proteinExistence type="predicted"/>
<accession>A0ABS1HL94</accession>
<evidence type="ECO:0000313" key="1">
    <source>
        <dbReference type="EMBL" id="MBK3518444.1"/>
    </source>
</evidence>